<evidence type="ECO:0000313" key="5">
    <source>
        <dbReference type="RefSeq" id="XP_030756862.1"/>
    </source>
</evidence>
<dbReference type="Proteomes" id="UP000504635">
    <property type="component" value="Unplaced"/>
</dbReference>
<evidence type="ECO:0000313" key="4">
    <source>
        <dbReference type="Proteomes" id="UP000504635"/>
    </source>
</evidence>
<dbReference type="PROSITE" id="PS51257">
    <property type="entry name" value="PROKAR_LIPOPROTEIN"/>
    <property type="match status" value="1"/>
</dbReference>
<organism evidence="4 5">
    <name type="scientific">Sitophilus oryzae</name>
    <name type="common">Rice weevil</name>
    <name type="synonym">Curculio oryzae</name>
    <dbReference type="NCBI Taxonomy" id="7048"/>
    <lineage>
        <taxon>Eukaryota</taxon>
        <taxon>Metazoa</taxon>
        <taxon>Ecdysozoa</taxon>
        <taxon>Arthropoda</taxon>
        <taxon>Hexapoda</taxon>
        <taxon>Insecta</taxon>
        <taxon>Pterygota</taxon>
        <taxon>Neoptera</taxon>
        <taxon>Endopterygota</taxon>
        <taxon>Coleoptera</taxon>
        <taxon>Polyphaga</taxon>
        <taxon>Cucujiformia</taxon>
        <taxon>Curculionidae</taxon>
        <taxon>Dryophthorinae</taxon>
        <taxon>Sitophilus</taxon>
    </lineage>
</organism>
<feature type="region of interest" description="Disordered" evidence="1">
    <location>
        <begin position="130"/>
        <end position="169"/>
    </location>
</feature>
<sequence>MDTLRNFLILFFMVSVTLSSCSGTADVNSTSDTIFKKNLQSSKGREMRSYIGMIGCAVKYDFSCFLNVAEDYLEMQKTELLAEADAEALQSSGRSDPESKPSYLASIIGKLMKEVSAMFQDGLGGFMKTARESDDEEDDEDDDSDSNVTAVEARKSSEGVARSKKKKEEKKKMMKSIHLLLLIMAVKAKVFLLLKLASVAMLGKLLLISTAHLVVSILKYISSLKKHSHDEKPVVYYHDTHHDHHYDDHVGVDDHSGWFS</sequence>
<evidence type="ECO:0000256" key="1">
    <source>
        <dbReference type="SAM" id="MobiDB-lite"/>
    </source>
</evidence>
<evidence type="ECO:0000256" key="2">
    <source>
        <dbReference type="SAM" id="Phobius"/>
    </source>
</evidence>
<reference evidence="5" key="1">
    <citation type="submission" date="2025-08" db="UniProtKB">
        <authorList>
            <consortium name="RefSeq"/>
        </authorList>
    </citation>
    <scope>IDENTIFICATION</scope>
    <source>
        <tissue evidence="5">Gonads</tissue>
    </source>
</reference>
<dbReference type="AlphaFoldDB" id="A0A6J2XZH8"/>
<name>A0A6J2XZH8_SITOR</name>
<keyword evidence="3" id="KW-0732">Signal</keyword>
<keyword evidence="2" id="KW-0472">Membrane</keyword>
<gene>
    <name evidence="5" type="primary">LOC115882762</name>
</gene>
<feature type="compositionally biased region" description="Acidic residues" evidence="1">
    <location>
        <begin position="133"/>
        <end position="145"/>
    </location>
</feature>
<proteinExistence type="predicted"/>
<feature type="signal peptide" evidence="3">
    <location>
        <begin position="1"/>
        <end position="19"/>
    </location>
</feature>
<dbReference type="GeneID" id="115882762"/>
<feature type="transmembrane region" description="Helical" evidence="2">
    <location>
        <begin position="200"/>
        <end position="221"/>
    </location>
</feature>
<keyword evidence="2" id="KW-1133">Transmembrane helix</keyword>
<dbReference type="Pfam" id="PF07898">
    <property type="entry name" value="DUF1676"/>
    <property type="match status" value="1"/>
</dbReference>
<dbReference type="OrthoDB" id="7429417at2759"/>
<feature type="chain" id="PRO_5026752441" evidence="3">
    <location>
        <begin position="20"/>
        <end position="260"/>
    </location>
</feature>
<accession>A0A6J2XZH8</accession>
<evidence type="ECO:0000256" key="3">
    <source>
        <dbReference type="SAM" id="SignalP"/>
    </source>
</evidence>
<keyword evidence="4" id="KW-1185">Reference proteome</keyword>
<dbReference type="RefSeq" id="XP_030756862.1">
    <property type="nucleotide sequence ID" value="XM_030901002.1"/>
</dbReference>
<keyword evidence="2" id="KW-0812">Transmembrane</keyword>
<dbReference type="InterPro" id="IPR012464">
    <property type="entry name" value="DUF1676"/>
</dbReference>
<protein>
    <submittedName>
        <fullName evidence="5">Uncharacterized protein LOC115882762 isoform X3</fullName>
    </submittedName>
</protein>